<dbReference type="Pfam" id="PF02107">
    <property type="entry name" value="FlgH"/>
    <property type="match status" value="1"/>
</dbReference>
<reference evidence="9 10" key="1">
    <citation type="journal article" date="2012" name="J. Bacteriol.">
        <title>Complete Genome Sequence of Leptospirillum ferrooxidans Strain C2-3, Isolated from a Fresh Volcanic Ash Deposit on the Island of Miyake, Japan.</title>
        <authorList>
            <person name="Fujimura R."/>
            <person name="Sato Y."/>
            <person name="Nishizawa T."/>
            <person name="Oshima K."/>
            <person name="Kim S.-W."/>
            <person name="Hattori M."/>
            <person name="Kamijo T."/>
            <person name="Ohta H."/>
        </authorList>
    </citation>
    <scope>NUCLEOTIDE SEQUENCE [LARGE SCALE GENOMIC DNA]</scope>
    <source>
        <strain evidence="9 10">C2-3</strain>
    </source>
</reference>
<evidence type="ECO:0000256" key="8">
    <source>
        <dbReference type="SAM" id="MobiDB-lite"/>
    </source>
</evidence>
<keyword evidence="5" id="KW-0732">Signal</keyword>
<evidence type="ECO:0000256" key="7">
    <source>
        <dbReference type="ARBA" id="ARBA00023143"/>
    </source>
</evidence>
<keyword evidence="7" id="KW-0975">Bacterial flagellum</keyword>
<keyword evidence="10" id="KW-1185">Reference proteome</keyword>
<organism evidence="9 10">
    <name type="scientific">Leptospirillum ferrooxidans (strain C2-3)</name>
    <dbReference type="NCBI Taxonomy" id="1162668"/>
    <lineage>
        <taxon>Bacteria</taxon>
        <taxon>Pseudomonadati</taxon>
        <taxon>Nitrospirota</taxon>
        <taxon>Nitrospiria</taxon>
        <taxon>Nitrospirales</taxon>
        <taxon>Nitrospiraceae</taxon>
        <taxon>Leptospirillum</taxon>
    </lineage>
</organism>
<dbReference type="InterPro" id="IPR000527">
    <property type="entry name" value="Flag_Lring"/>
</dbReference>
<dbReference type="EMBL" id="AP012342">
    <property type="protein sequence ID" value="BAM07776.1"/>
    <property type="molecule type" value="Genomic_DNA"/>
</dbReference>
<comment type="subcellular location">
    <subcellularLocation>
        <location evidence="2">Bacterial flagellum basal body</location>
    </subcellularLocation>
    <subcellularLocation>
        <location evidence="3">Membrane</location>
    </subcellularLocation>
</comment>
<sequence>MKALFSPNQSRSGLHRESRTFSGFLRGGIFFLLWSSFLLGQGCTPVTKTTRPVLVDAAPHPMSPVVTREFFDGQIPDEDGFMDLASDHHALLAGDLLLVSIPPKNKLPGMDQDKVTTLSGFVVRTLPGGRLFIMVRQTIREKRQVLRYVITGWVNETDLGPKNTVSMGQISDLKYRLDTPSPIKESSFEKPKSASRPLPKVSSPPPTKLVKKTTAPEAGAGGGAK</sequence>
<reference evidence="10" key="2">
    <citation type="submission" date="2012-03" db="EMBL/GenBank/DDBJ databases">
        <title>The complete genome sequence of the pioneer microbe on fresh volcanic deposit, Leptospirillum ferrooxidans strain C2-3.</title>
        <authorList>
            <person name="Fujimura R."/>
            <person name="Sato Y."/>
            <person name="Nishizawa T."/>
            <person name="Nanba K."/>
            <person name="Oshima K."/>
            <person name="Hattori M."/>
            <person name="Kamijo T."/>
            <person name="Ohta H."/>
        </authorList>
    </citation>
    <scope>NUCLEOTIDE SEQUENCE [LARGE SCALE GENOMIC DNA]</scope>
    <source>
        <strain evidence="10">C2-3</strain>
    </source>
</reference>
<evidence type="ECO:0000256" key="6">
    <source>
        <dbReference type="ARBA" id="ARBA00023136"/>
    </source>
</evidence>
<accession>I0IR77</accession>
<dbReference type="Proteomes" id="UP000007382">
    <property type="component" value="Chromosome"/>
</dbReference>
<feature type="region of interest" description="Disordered" evidence="8">
    <location>
        <begin position="181"/>
        <end position="225"/>
    </location>
</feature>
<evidence type="ECO:0000256" key="3">
    <source>
        <dbReference type="ARBA" id="ARBA00004370"/>
    </source>
</evidence>
<dbReference type="HOGENOM" id="CLU_1228673_0_0_0"/>
<dbReference type="GO" id="GO:0003774">
    <property type="term" value="F:cytoskeletal motor activity"/>
    <property type="evidence" value="ECO:0007669"/>
    <property type="project" value="InterPro"/>
</dbReference>
<name>I0IR77_LEPFC</name>
<protein>
    <submittedName>
        <fullName evidence="9">Uncharacterized protein</fullName>
    </submittedName>
</protein>
<dbReference type="KEGG" id="lfc:LFE_2103"/>
<evidence type="ECO:0000256" key="1">
    <source>
        <dbReference type="ARBA" id="ARBA00002591"/>
    </source>
</evidence>
<evidence type="ECO:0000313" key="9">
    <source>
        <dbReference type="EMBL" id="BAM07776.1"/>
    </source>
</evidence>
<dbReference type="STRING" id="1162668.LFE_2103"/>
<keyword evidence="6" id="KW-0472">Membrane</keyword>
<dbReference type="GO" id="GO:0009427">
    <property type="term" value="C:bacterial-type flagellum basal body, distal rod, L ring"/>
    <property type="evidence" value="ECO:0007669"/>
    <property type="project" value="InterPro"/>
</dbReference>
<comment type="function">
    <text evidence="1">Assembles around the rod to form the L-ring and probably protects the motor/basal body from shearing forces during rotation.</text>
</comment>
<evidence type="ECO:0000256" key="2">
    <source>
        <dbReference type="ARBA" id="ARBA00004117"/>
    </source>
</evidence>
<comment type="similarity">
    <text evidence="4">Belongs to the FlgH family.</text>
</comment>
<dbReference type="GO" id="GO:0016020">
    <property type="term" value="C:membrane"/>
    <property type="evidence" value="ECO:0007669"/>
    <property type="project" value="UniProtKB-SubCell"/>
</dbReference>
<dbReference type="GO" id="GO:0071973">
    <property type="term" value="P:bacterial-type flagellum-dependent cell motility"/>
    <property type="evidence" value="ECO:0007669"/>
    <property type="project" value="InterPro"/>
</dbReference>
<gene>
    <name evidence="9" type="ordered locus">LFE_2103</name>
</gene>
<evidence type="ECO:0000313" key="10">
    <source>
        <dbReference type="Proteomes" id="UP000007382"/>
    </source>
</evidence>
<evidence type="ECO:0000256" key="5">
    <source>
        <dbReference type="ARBA" id="ARBA00022729"/>
    </source>
</evidence>
<dbReference type="PATRIC" id="fig|1162668.3.peg.2491"/>
<proteinExistence type="inferred from homology"/>
<evidence type="ECO:0000256" key="4">
    <source>
        <dbReference type="ARBA" id="ARBA00006929"/>
    </source>
</evidence>
<dbReference type="AlphaFoldDB" id="I0IR77"/>
<dbReference type="eggNOG" id="COG2063">
    <property type="taxonomic scope" value="Bacteria"/>
</dbReference>